<dbReference type="PATRIC" id="fig|42094.4.peg.690"/>
<dbReference type="InterPro" id="IPR011335">
    <property type="entry name" value="Restrct_endonuc-II-like"/>
</dbReference>
<dbReference type="HOGENOM" id="CLU_084220_0_0_14"/>
<dbReference type="InterPro" id="IPR019080">
    <property type="entry name" value="YqaJ_viral_recombinase"/>
</dbReference>
<feature type="domain" description="YqaJ viral recombinase" evidence="1">
    <location>
        <begin position="34"/>
        <end position="147"/>
    </location>
</feature>
<dbReference type="AlphaFoldDB" id="A0A0C5RMD4"/>
<dbReference type="NCBIfam" id="NF045868">
    <property type="entry name" value="MPN551_DNA_bnd"/>
    <property type="match status" value="1"/>
</dbReference>
<accession>A0A0C5RMD4</accession>
<dbReference type="EMBL" id="CP009770">
    <property type="protein sequence ID" value="AJQ45587.1"/>
    <property type="molecule type" value="Genomic_DNA"/>
</dbReference>
<gene>
    <name evidence="2" type="ORF">JM47_03480</name>
</gene>
<sequence>MPFIKKVNVDFKLEGNRIVLSKEYLANFKHTFSKITGSRIGSILSVSDYSNQVKTWAQMVKIYKEDIDKIYSDAGNIIEPKIKDYVEQKLNIKFRQYDPVKIKWDIFTDNKIFGGIPDGEPVDENGELLYPHAPMLEIKTTSIDSFKFKIVDEVLVLQKDKRNYPIIKKENEKREKWFKSNGEIEIPLDYKLQLGLYCYLRNITKGVFGIAFLTVEDYMNPYDFDVNKNEIVIVDYEINLKDFSKILEDAKHWYEEHIIKGISPELTDKDLKWFNIWTNK</sequence>
<dbReference type="STRING" id="42094.JM47_03480"/>
<dbReference type="KEGG" id="ude:JM47_03480"/>
<dbReference type="RefSeq" id="WP_208894984.1">
    <property type="nucleotide sequence ID" value="NZ_CP009770.1"/>
</dbReference>
<reference evidence="2 3" key="1">
    <citation type="journal article" date="2015" name="Genome Announc.">
        <title>Genome Sequence of Ureaplasma diversum Strain ATCC 49782.</title>
        <authorList>
            <person name="Marques L.M."/>
            <person name="Guimaraes A.M."/>
            <person name="Martins H.B."/>
            <person name="Rezende I.S."/>
            <person name="Barbosa M.S."/>
            <person name="Campos G.B."/>
            <person name="do Nascimento N.C."/>
            <person name="Dos Santos A.P."/>
            <person name="Amorim A.T."/>
            <person name="Santos V.M."/>
            <person name="Messick J.B."/>
            <person name="Timenetsky J."/>
        </authorList>
    </citation>
    <scope>NUCLEOTIDE SEQUENCE [LARGE SCALE GENOMIC DNA]</scope>
    <source>
        <strain evidence="2 3">ATCC 49782</strain>
    </source>
</reference>
<name>A0A0C5RMD4_9BACT</name>
<evidence type="ECO:0000313" key="2">
    <source>
        <dbReference type="EMBL" id="AJQ45587.1"/>
    </source>
</evidence>
<dbReference type="InterPro" id="IPR011604">
    <property type="entry name" value="PDDEXK-like_dom_sf"/>
</dbReference>
<dbReference type="Proteomes" id="UP000032261">
    <property type="component" value="Chromosome"/>
</dbReference>
<dbReference type="Gene3D" id="3.90.320.10">
    <property type="match status" value="1"/>
</dbReference>
<evidence type="ECO:0000313" key="3">
    <source>
        <dbReference type="Proteomes" id="UP000032261"/>
    </source>
</evidence>
<dbReference type="SUPFAM" id="SSF52980">
    <property type="entry name" value="Restriction endonuclease-like"/>
    <property type="match status" value="1"/>
</dbReference>
<organism evidence="2 3">
    <name type="scientific">Ureaplasma diversum</name>
    <dbReference type="NCBI Taxonomy" id="42094"/>
    <lineage>
        <taxon>Bacteria</taxon>
        <taxon>Bacillati</taxon>
        <taxon>Mycoplasmatota</taxon>
        <taxon>Mycoplasmoidales</taxon>
        <taxon>Mycoplasmoidaceae</taxon>
        <taxon>Ureaplasma</taxon>
    </lineage>
</organism>
<evidence type="ECO:0000259" key="1">
    <source>
        <dbReference type="Pfam" id="PF09588"/>
    </source>
</evidence>
<dbReference type="Pfam" id="PF09588">
    <property type="entry name" value="YqaJ"/>
    <property type="match status" value="1"/>
</dbReference>
<protein>
    <recommendedName>
        <fullName evidence="1">YqaJ viral recombinase domain-containing protein</fullName>
    </recommendedName>
</protein>
<proteinExistence type="predicted"/>